<dbReference type="STRING" id="741276.A0A2S5B146"/>
<dbReference type="InterPro" id="IPR008250">
    <property type="entry name" value="ATPase_P-typ_transduc_dom_A_sf"/>
</dbReference>
<feature type="region of interest" description="Disordered" evidence="1">
    <location>
        <begin position="150"/>
        <end position="178"/>
    </location>
</feature>
<dbReference type="GO" id="GO:0032456">
    <property type="term" value="P:endocytic recycling"/>
    <property type="evidence" value="ECO:0007669"/>
    <property type="project" value="TreeGrafter"/>
</dbReference>
<comment type="caution">
    <text evidence="4">The sequence shown here is derived from an EMBL/GenBank/DDBJ whole genome shotgun (WGS) entry which is preliminary data.</text>
</comment>
<keyword evidence="2" id="KW-0472">Membrane</keyword>
<evidence type="ECO:0000256" key="2">
    <source>
        <dbReference type="SAM" id="Phobius"/>
    </source>
</evidence>
<feature type="transmembrane region" description="Helical" evidence="2">
    <location>
        <begin position="515"/>
        <end position="535"/>
    </location>
</feature>
<evidence type="ECO:0000313" key="5">
    <source>
        <dbReference type="Proteomes" id="UP000237144"/>
    </source>
</evidence>
<dbReference type="Pfam" id="PF16209">
    <property type="entry name" value="PhoLip_ATPase_N"/>
    <property type="match status" value="1"/>
</dbReference>
<dbReference type="Gene3D" id="2.70.150.10">
    <property type="entry name" value="Calcium-transporting ATPase, cytoplasmic transduction domain A"/>
    <property type="match status" value="1"/>
</dbReference>
<feature type="domain" description="P-type ATPase N-terminal" evidence="3">
    <location>
        <begin position="231"/>
        <end position="297"/>
    </location>
</feature>
<keyword evidence="5" id="KW-1185">Reference proteome</keyword>
<dbReference type="PANTHER" id="PTHR24092">
    <property type="entry name" value="PROBABLE PHOSPHOLIPID-TRANSPORTING ATPASE"/>
    <property type="match status" value="1"/>
</dbReference>
<dbReference type="GO" id="GO:0140326">
    <property type="term" value="F:ATPase-coupled intramembrane lipid transporter activity"/>
    <property type="evidence" value="ECO:0007669"/>
    <property type="project" value="TreeGrafter"/>
</dbReference>
<sequence length="581" mass="63113">MNPFDSDEDDLEIYEPGKEPAPRSNPYGPTNATSAEAAGASLASGHRSTPSLDPFSNTRGVYEQYGQSQNPASYGSGQAANRFGTAVDLSNQGIGRYDTDDDYKPFYEDDDELAESGLNASTTSFGFGSRPVFGRLGRSDYSGAVPLTADAQVPAGHGQGQLDDGDTGRSSAPQNMLDDDDELVQAKARIAARQAKEQRKLDARGTVDHLMAEVRRVLKGGPRVYEGDRLVHLNHAAMNAPNKWPGNSVSTSKYNVVTFIPKFLVEQFSKYANVFFLFIACIQQIPNVSPTNRFTTIIPLGIVLLVAALKEIKEDVKRHQSDADLNSRKARVLQGPNFVDKPWRSIKVGDIIRLEADEFFPADLVLLASSEPEGLCYIETSNLDGHPVVAWIRALILSLASETNLKIKQAHTSTANLHSPAALSQLAGQLRSEQPNNSLYTFEATLSMGQAGMAATSSEIPLGPDQLLLRGAQLRNTAWLYGIVVFTGHETKLMRNATAAPIKRTAMERLVNVQIVFLLMILLALSLACAIGATIRTKIYGNDMWYLLLGEAGEGSPVSASKFIKDMLTFCLTLSNLIPIS</sequence>
<feature type="region of interest" description="Disordered" evidence="1">
    <location>
        <begin position="1"/>
        <end position="79"/>
    </location>
</feature>
<gene>
    <name evidence="4" type="ORF">BMF94_6422</name>
</gene>
<accession>A0A2S5B146</accession>
<reference evidence="4 5" key="1">
    <citation type="journal article" date="2018" name="Front. Microbiol.">
        <title>Prospects for Fungal Bioremediation of Acidic Radioactive Waste Sites: Characterization and Genome Sequence of Rhodotorula taiwanensis MD1149.</title>
        <authorList>
            <person name="Tkavc R."/>
            <person name="Matrosova V.Y."/>
            <person name="Grichenko O.E."/>
            <person name="Gostincar C."/>
            <person name="Volpe R.P."/>
            <person name="Klimenkova P."/>
            <person name="Gaidamakova E.K."/>
            <person name="Zhou C.E."/>
            <person name="Stewart B.J."/>
            <person name="Lyman M.G."/>
            <person name="Malfatti S.A."/>
            <person name="Rubinfeld B."/>
            <person name="Courtot M."/>
            <person name="Singh J."/>
            <person name="Dalgard C.L."/>
            <person name="Hamilton T."/>
            <person name="Frey K.G."/>
            <person name="Gunde-Cimerman N."/>
            <person name="Dugan L."/>
            <person name="Daly M.J."/>
        </authorList>
    </citation>
    <scope>NUCLEOTIDE SEQUENCE [LARGE SCALE GENOMIC DNA]</scope>
    <source>
        <strain evidence="4 5">MD1149</strain>
    </source>
</reference>
<dbReference type="EMBL" id="PJQD01000115">
    <property type="protein sequence ID" value="POY70508.1"/>
    <property type="molecule type" value="Genomic_DNA"/>
</dbReference>
<feature type="compositionally biased region" description="Low complexity" evidence="1">
    <location>
        <begin position="32"/>
        <end position="44"/>
    </location>
</feature>
<organism evidence="4 5">
    <name type="scientific">Rhodotorula taiwanensis</name>
    <dbReference type="NCBI Taxonomy" id="741276"/>
    <lineage>
        <taxon>Eukaryota</taxon>
        <taxon>Fungi</taxon>
        <taxon>Dikarya</taxon>
        <taxon>Basidiomycota</taxon>
        <taxon>Pucciniomycotina</taxon>
        <taxon>Microbotryomycetes</taxon>
        <taxon>Sporidiobolales</taxon>
        <taxon>Sporidiobolaceae</taxon>
        <taxon>Rhodotorula</taxon>
    </lineage>
</organism>
<dbReference type="OrthoDB" id="377733at2759"/>
<evidence type="ECO:0000259" key="3">
    <source>
        <dbReference type="Pfam" id="PF16209"/>
    </source>
</evidence>
<dbReference type="AlphaFoldDB" id="A0A2S5B146"/>
<dbReference type="InterPro" id="IPR032631">
    <property type="entry name" value="P-type_ATPase_N"/>
</dbReference>
<dbReference type="GO" id="GO:0005886">
    <property type="term" value="C:plasma membrane"/>
    <property type="evidence" value="ECO:0007669"/>
    <property type="project" value="TreeGrafter"/>
</dbReference>
<feature type="compositionally biased region" description="Acidic residues" evidence="1">
    <location>
        <begin position="1"/>
        <end position="13"/>
    </location>
</feature>
<dbReference type="SUPFAM" id="SSF81665">
    <property type="entry name" value="Calcium ATPase, transmembrane domain M"/>
    <property type="match status" value="1"/>
</dbReference>
<feature type="compositionally biased region" description="Polar residues" evidence="1">
    <location>
        <begin position="46"/>
        <end position="79"/>
    </location>
</feature>
<evidence type="ECO:0000256" key="1">
    <source>
        <dbReference type="SAM" id="MobiDB-lite"/>
    </source>
</evidence>
<dbReference type="FunFam" id="2.70.150.10:FF:000026">
    <property type="entry name" value="Phospholipid-transporting ATPase"/>
    <property type="match status" value="1"/>
</dbReference>
<keyword evidence="2" id="KW-1133">Transmembrane helix</keyword>
<protein>
    <recommendedName>
        <fullName evidence="3">P-type ATPase N-terminal domain-containing protein</fullName>
    </recommendedName>
</protein>
<dbReference type="InterPro" id="IPR023298">
    <property type="entry name" value="ATPase_P-typ_TM_dom_sf"/>
</dbReference>
<dbReference type="GO" id="GO:0005802">
    <property type="term" value="C:trans-Golgi network"/>
    <property type="evidence" value="ECO:0007669"/>
    <property type="project" value="TreeGrafter"/>
</dbReference>
<name>A0A2S5B146_9BASI</name>
<evidence type="ECO:0000313" key="4">
    <source>
        <dbReference type="EMBL" id="POY70508.1"/>
    </source>
</evidence>
<dbReference type="GO" id="GO:0045332">
    <property type="term" value="P:phospholipid translocation"/>
    <property type="evidence" value="ECO:0007669"/>
    <property type="project" value="TreeGrafter"/>
</dbReference>
<dbReference type="Proteomes" id="UP000237144">
    <property type="component" value="Unassembled WGS sequence"/>
</dbReference>
<dbReference type="SUPFAM" id="SSF81653">
    <property type="entry name" value="Calcium ATPase, transduction domain A"/>
    <property type="match status" value="1"/>
</dbReference>
<dbReference type="GO" id="GO:0006892">
    <property type="term" value="P:post-Golgi vesicle-mediated transport"/>
    <property type="evidence" value="ECO:0007669"/>
    <property type="project" value="TreeGrafter"/>
</dbReference>
<dbReference type="PANTHER" id="PTHR24092:SF150">
    <property type="entry name" value="PHOSPHOLIPID-TRANSPORTING ATPASE"/>
    <property type="match status" value="1"/>
</dbReference>
<keyword evidence="2" id="KW-0812">Transmembrane</keyword>
<proteinExistence type="predicted"/>